<organism evidence="1 2">
    <name type="scientific">Hymenobacter nivis</name>
    <dbReference type="NCBI Taxonomy" id="1850093"/>
    <lineage>
        <taxon>Bacteria</taxon>
        <taxon>Pseudomonadati</taxon>
        <taxon>Bacteroidota</taxon>
        <taxon>Cytophagia</taxon>
        <taxon>Cytophagales</taxon>
        <taxon>Hymenobacteraceae</taxon>
        <taxon>Hymenobacter</taxon>
    </lineage>
</organism>
<comment type="caution">
    <text evidence="1">The sequence shown here is derived from an EMBL/GenBank/DDBJ whole genome shotgun (WGS) entry which is preliminary data.</text>
</comment>
<dbReference type="InterPro" id="IPR037165">
    <property type="entry name" value="AldOxase/xan_DH_Mopterin-bd_sf"/>
</dbReference>
<evidence type="ECO:0000313" key="1">
    <source>
        <dbReference type="EMBL" id="TPG66170.1"/>
    </source>
</evidence>
<dbReference type="OrthoDB" id="9759099at2"/>
<dbReference type="EMBL" id="RCYZ01000004">
    <property type="protein sequence ID" value="TPG66170.1"/>
    <property type="molecule type" value="Genomic_DNA"/>
</dbReference>
<sequence length="84" mass="9204">MEQTVRDPNLARYTNASLTNYHVPVNAEIPDMTVEFIDEHDPCINAVSVKGIGEISIVGVTAAVSNAIFHVTGRRLRDLPMTPN</sequence>
<evidence type="ECO:0000313" key="2">
    <source>
        <dbReference type="Proteomes" id="UP000317646"/>
    </source>
</evidence>
<name>A0A502GYA1_9BACT</name>
<dbReference type="SUPFAM" id="SSF56003">
    <property type="entry name" value="Molybdenum cofactor-binding domain"/>
    <property type="match status" value="1"/>
</dbReference>
<dbReference type="AlphaFoldDB" id="A0A502GYA1"/>
<dbReference type="RefSeq" id="WP_140466990.1">
    <property type="nucleotide sequence ID" value="NZ_RCYZ01000004.1"/>
</dbReference>
<dbReference type="Gene3D" id="3.30.365.10">
    <property type="entry name" value="Aldehyde oxidase/xanthine dehydrogenase, molybdopterin binding domain"/>
    <property type="match status" value="1"/>
</dbReference>
<dbReference type="Proteomes" id="UP000317646">
    <property type="component" value="Unassembled WGS sequence"/>
</dbReference>
<protein>
    <submittedName>
        <fullName evidence="1">Xanthine dehydrogenase family protein molybdopterin-binding subunit</fullName>
    </submittedName>
</protein>
<keyword evidence="2" id="KW-1185">Reference proteome</keyword>
<proteinExistence type="predicted"/>
<gene>
    <name evidence="1" type="ORF">EAH73_12450</name>
</gene>
<reference evidence="1 2" key="1">
    <citation type="journal article" date="2019" name="Environ. Microbiol.">
        <title>Species interactions and distinct microbial communities in high Arctic permafrost affected cryosols are associated with the CH4 and CO2 gas fluxes.</title>
        <authorList>
            <person name="Altshuler I."/>
            <person name="Hamel J."/>
            <person name="Turney S."/>
            <person name="Magnuson E."/>
            <person name="Levesque R."/>
            <person name="Greer C."/>
            <person name="Whyte L.G."/>
        </authorList>
    </citation>
    <scope>NUCLEOTIDE SEQUENCE [LARGE SCALE GENOMIC DNA]</scope>
    <source>
        <strain evidence="1 2">S9.2P</strain>
    </source>
</reference>
<dbReference type="GO" id="GO:0016491">
    <property type="term" value="F:oxidoreductase activity"/>
    <property type="evidence" value="ECO:0007669"/>
    <property type="project" value="InterPro"/>
</dbReference>
<accession>A0A502GYA1</accession>